<organism evidence="6 7">
    <name type="scientific">Cladonia borealis</name>
    <dbReference type="NCBI Taxonomy" id="184061"/>
    <lineage>
        <taxon>Eukaryota</taxon>
        <taxon>Fungi</taxon>
        <taxon>Dikarya</taxon>
        <taxon>Ascomycota</taxon>
        <taxon>Pezizomycotina</taxon>
        <taxon>Lecanoromycetes</taxon>
        <taxon>OSLEUM clade</taxon>
        <taxon>Lecanoromycetidae</taxon>
        <taxon>Lecanorales</taxon>
        <taxon>Lecanorineae</taxon>
        <taxon>Cladoniaceae</taxon>
        <taxon>Cladonia</taxon>
    </lineage>
</organism>
<keyword evidence="7" id="KW-1185">Reference proteome</keyword>
<dbReference type="PANTHER" id="PTHR10039:SF15">
    <property type="entry name" value="NACHT DOMAIN-CONTAINING PROTEIN"/>
    <property type="match status" value="1"/>
</dbReference>
<evidence type="ECO:0000256" key="1">
    <source>
        <dbReference type="ARBA" id="ARBA00022737"/>
    </source>
</evidence>
<evidence type="ECO:0000313" key="7">
    <source>
        <dbReference type="Proteomes" id="UP001166286"/>
    </source>
</evidence>
<name>A0AA39UXC0_9LECA</name>
<evidence type="ECO:0000259" key="4">
    <source>
        <dbReference type="Pfam" id="PF22939"/>
    </source>
</evidence>
<dbReference type="EMBL" id="JAFEKC020000024">
    <property type="protein sequence ID" value="KAK0507403.1"/>
    <property type="molecule type" value="Genomic_DNA"/>
</dbReference>
<gene>
    <name evidence="6" type="ORF">JMJ35_010441</name>
</gene>
<feature type="compositionally biased region" description="Basic residues" evidence="2">
    <location>
        <begin position="1249"/>
        <end position="1272"/>
    </location>
</feature>
<dbReference type="SUPFAM" id="SSF48403">
    <property type="entry name" value="Ankyrin repeat"/>
    <property type="match status" value="1"/>
</dbReference>
<feature type="domain" description="GPI inositol-deacylase winged helix" evidence="4">
    <location>
        <begin position="652"/>
        <end position="727"/>
    </location>
</feature>
<feature type="region of interest" description="Disordered" evidence="2">
    <location>
        <begin position="999"/>
        <end position="1027"/>
    </location>
</feature>
<dbReference type="Proteomes" id="UP001166286">
    <property type="component" value="Unassembled WGS sequence"/>
</dbReference>
<feature type="domain" description="NWD NACHT-NTPase N-terminal" evidence="3">
    <location>
        <begin position="70"/>
        <end position="283"/>
    </location>
</feature>
<reference evidence="6" key="1">
    <citation type="submission" date="2023-03" db="EMBL/GenBank/DDBJ databases">
        <title>Complete genome of Cladonia borealis.</title>
        <authorList>
            <person name="Park H."/>
        </authorList>
    </citation>
    <scope>NUCLEOTIDE SEQUENCE</scope>
    <source>
        <strain evidence="6">ANT050790</strain>
    </source>
</reference>
<dbReference type="Pfam" id="PF24883">
    <property type="entry name" value="NPHP3_N"/>
    <property type="match status" value="1"/>
</dbReference>
<dbReference type="InterPro" id="IPR036770">
    <property type="entry name" value="Ankyrin_rpt-contain_sf"/>
</dbReference>
<dbReference type="InterPro" id="IPR027417">
    <property type="entry name" value="P-loop_NTPase"/>
</dbReference>
<feature type="compositionally biased region" description="Basic and acidic residues" evidence="2">
    <location>
        <begin position="1300"/>
        <end position="1309"/>
    </location>
</feature>
<dbReference type="Pfam" id="PF17100">
    <property type="entry name" value="NACHT_N"/>
    <property type="match status" value="1"/>
</dbReference>
<dbReference type="Pfam" id="PF22939">
    <property type="entry name" value="WHD_GPIID"/>
    <property type="match status" value="1"/>
</dbReference>
<dbReference type="Gene3D" id="3.40.50.300">
    <property type="entry name" value="P-loop containing nucleotide triphosphate hydrolases"/>
    <property type="match status" value="1"/>
</dbReference>
<evidence type="ECO:0000259" key="5">
    <source>
        <dbReference type="Pfam" id="PF24883"/>
    </source>
</evidence>
<feature type="domain" description="Nephrocystin 3-like N-terminal" evidence="5">
    <location>
        <begin position="358"/>
        <end position="531"/>
    </location>
</feature>
<dbReference type="InterPro" id="IPR054471">
    <property type="entry name" value="GPIID_WHD"/>
</dbReference>
<dbReference type="Gene3D" id="1.25.40.20">
    <property type="entry name" value="Ankyrin repeat-containing domain"/>
    <property type="match status" value="1"/>
</dbReference>
<dbReference type="InterPro" id="IPR031359">
    <property type="entry name" value="NACHT_N"/>
</dbReference>
<comment type="caution">
    <text evidence="6">The sequence shown here is derived from an EMBL/GenBank/DDBJ whole genome shotgun (WGS) entry which is preliminary data.</text>
</comment>
<sequence>MNDLKRNRFFRKWKADASKSTLKTPTSQTYPLRTAPERENSANSVVVTTIPIREDTPNELEVLPKPGRGDLWGLAYKQLLAENESLVRDYEEVLKTAGNVSDDSAADIQEQVQAVLVLKRKQVLQKQWRLQWGNKSIKVRTQIDRIVKIIGAFKEAGSVATNVDPLHAGLPWAGICFLSAPILNDSEQGEALLSGLELITGLVARHRIVDKHLTRDSPPNGSDLGSELEYRKILIKLYTKVLEFQAKAACYLSHGTLTRFARNIPKIDDWRTLQSSIVQIEAECREYTSLTIALKQQSSLRVLFESLDEQEERLTHLIENQNLQQDAALVVTRLISDISVGQDHEDIRTRLGSQYWVSGQWLFKTRQYLDWTNRDSSSTLWLKGPVGVGKSCIMSIVIQNFLANAIDNRVAFFYCSQQHSSSADVLRSLLAQLSYGTDGDLVQPVRRWFELQTGLAFKTDKKLQASILPHLARKVSSKECVELLSEILSYTTQTTFVIDALDECHDHYQLLDHLKEMQEKSWKLKIFISSRTTIYPMYNFIHHKIIEHFDSSSDMSHFIDCEIHSRVRRDRSGMTEFQAKVLRKLLMSRADGMFRWVELQLDVFLNRNNPILHPADVQTKLDQLRFQCYDPSLTSVYKELFSMNTQDQPYQRGLAIKALQWVYCAFKPLSIEDLAQAVALDSDGNTDTVVTGSFLLQICGSFIIVTNSGSVRFAHRSVKEYLTHSGLTDFGGWKFSLSNAHAQVAETCLSFLLSFEDASKWANLPTNFHEEALGLRLTGFEMYACFFWASHCENAISSGASWKRFKYLFDKFFSVRSYGIRGEVTVASTAFQKWINLLWRVFQTDSNLEDSMRHRLEDAISDPPTPLFAACIWGFDLEALRLTMRGGRIVNPNNYRGKSCLYLACENGRVKIVDRLVIYPTIEDAGHERWGSYLHAAASSGLLKCFVKMLECGARVNTPEGFYGRTIDAAIRGENPAIVTHALKAGAEVWLPSSDAPIRPRKRRSRTVPSTGISSSETLSDEDSVLSDSGQDLLYPIGVTSFSNKDSTPPGHYDLLDRLHKASLRRRELLNYWRLANKIAVVGHRSSDELAILEEASGSVTESRREVWVLHLRPREDGSSLRTQCYFCFQNIDSPDIDFQRHHVIRDLFPYLCPFADCSLKNKMWDVRSEWETHLNEQHPIPNAQGGDTQRYAFTCRICLRTFHIDDHSREEEFSNPVCHFQNSHYADHMERIASSVVEDYRPRSPAPSRRRIPKRGSKLSKMHRRRGHRPRLASDLGSSSSGHDEEAMSGWSSEGSAGSREEGERGSERATSMRTLLGLSP</sequence>
<evidence type="ECO:0000259" key="3">
    <source>
        <dbReference type="Pfam" id="PF17100"/>
    </source>
</evidence>
<dbReference type="PANTHER" id="PTHR10039">
    <property type="entry name" value="AMELOGENIN"/>
    <property type="match status" value="1"/>
</dbReference>
<feature type="compositionally biased region" description="Low complexity" evidence="2">
    <location>
        <begin position="1289"/>
        <end position="1299"/>
    </location>
</feature>
<evidence type="ECO:0000313" key="6">
    <source>
        <dbReference type="EMBL" id="KAK0507403.1"/>
    </source>
</evidence>
<protein>
    <recommendedName>
        <fullName evidence="8">NWD NACHT-NTPase N-terminal domain-containing protein</fullName>
    </recommendedName>
</protein>
<keyword evidence="1" id="KW-0677">Repeat</keyword>
<feature type="region of interest" description="Disordered" evidence="2">
    <location>
        <begin position="1237"/>
        <end position="1322"/>
    </location>
</feature>
<evidence type="ECO:0000256" key="2">
    <source>
        <dbReference type="SAM" id="MobiDB-lite"/>
    </source>
</evidence>
<evidence type="ECO:0008006" key="8">
    <source>
        <dbReference type="Google" id="ProtNLM"/>
    </source>
</evidence>
<proteinExistence type="predicted"/>
<accession>A0AA39UXC0</accession>
<dbReference type="SUPFAM" id="SSF52540">
    <property type="entry name" value="P-loop containing nucleoside triphosphate hydrolases"/>
    <property type="match status" value="1"/>
</dbReference>
<dbReference type="InterPro" id="IPR056884">
    <property type="entry name" value="NPHP3-like_N"/>
</dbReference>
<feature type="compositionally biased region" description="Polar residues" evidence="2">
    <location>
        <begin position="1007"/>
        <end position="1018"/>
    </location>
</feature>